<keyword evidence="2" id="KW-0378">Hydrolase</keyword>
<dbReference type="InterPro" id="IPR051353">
    <property type="entry name" value="Tobamovirus_resist_UPF0261"/>
</dbReference>
<dbReference type="AlphaFoldDB" id="A0A7C4KYB4"/>
<dbReference type="Gene3D" id="1.20.5.460">
    <property type="entry name" value="Single helix bin"/>
    <property type="match status" value="1"/>
</dbReference>
<dbReference type="PANTHER" id="PTHR31862:SF1">
    <property type="entry name" value="UPF0261 DOMAIN PROTEIN (AFU_ORTHOLOGUE AFUA_1G10120)"/>
    <property type="match status" value="1"/>
</dbReference>
<evidence type="ECO:0000313" key="2">
    <source>
        <dbReference type="EMBL" id="HGS86686.1"/>
    </source>
</evidence>
<protein>
    <submittedName>
        <fullName evidence="2">Phosphoenolpyruvate hydrolase family protein</fullName>
    </submittedName>
</protein>
<feature type="domain" description="TIM-barrel" evidence="1">
    <location>
        <begin position="7"/>
        <end position="273"/>
    </location>
</feature>
<dbReference type="InterPro" id="IPR015813">
    <property type="entry name" value="Pyrv/PenolPyrv_kinase-like_dom"/>
</dbReference>
<dbReference type="PANTHER" id="PTHR31862">
    <property type="entry name" value="UPF0261 DOMAIN PROTEIN (AFU_ORTHOLOGUE AFUA_1G10120)"/>
    <property type="match status" value="1"/>
</dbReference>
<accession>A0A7C4KYB4</accession>
<dbReference type="InterPro" id="IPR009215">
    <property type="entry name" value="TIM-br_IGPS-like"/>
</dbReference>
<name>A0A7C4KYB4_9CHLR</name>
<comment type="caution">
    <text evidence="2">The sequence shown here is derived from an EMBL/GenBank/DDBJ whole genome shotgun (WGS) entry which is preliminary data.</text>
</comment>
<dbReference type="SUPFAM" id="SSF51621">
    <property type="entry name" value="Phosphoenolpyruvate/pyruvate domain"/>
    <property type="match status" value="1"/>
</dbReference>
<dbReference type="EMBL" id="DSXR01000043">
    <property type="protein sequence ID" value="HGS86686.1"/>
    <property type="molecule type" value="Genomic_DNA"/>
</dbReference>
<organism evidence="2">
    <name type="scientific">Bellilinea caldifistulae</name>
    <dbReference type="NCBI Taxonomy" id="360411"/>
    <lineage>
        <taxon>Bacteria</taxon>
        <taxon>Bacillati</taxon>
        <taxon>Chloroflexota</taxon>
        <taxon>Anaerolineae</taxon>
        <taxon>Anaerolineales</taxon>
        <taxon>Anaerolineaceae</taxon>
        <taxon>Bellilinea</taxon>
    </lineage>
</organism>
<dbReference type="GO" id="GO:0016787">
    <property type="term" value="F:hydrolase activity"/>
    <property type="evidence" value="ECO:0007669"/>
    <property type="project" value="UniProtKB-KW"/>
</dbReference>
<reference evidence="2" key="1">
    <citation type="journal article" date="2020" name="mSystems">
        <title>Genome- and Community-Level Interaction Insights into Carbon Utilization and Element Cycling Functions of Hydrothermarchaeota in Hydrothermal Sediment.</title>
        <authorList>
            <person name="Zhou Z."/>
            <person name="Liu Y."/>
            <person name="Xu W."/>
            <person name="Pan J."/>
            <person name="Luo Z.H."/>
            <person name="Li M."/>
        </authorList>
    </citation>
    <scope>NUCLEOTIDE SEQUENCE [LARGE SCALE GENOMIC DNA]</scope>
    <source>
        <strain evidence="2">SpSt-556</strain>
    </source>
</reference>
<dbReference type="Gene3D" id="3.20.20.70">
    <property type="entry name" value="Aldolase class I"/>
    <property type="match status" value="1"/>
</dbReference>
<dbReference type="InterPro" id="IPR013785">
    <property type="entry name" value="Aldolase_TIM"/>
</dbReference>
<keyword evidence="2" id="KW-0670">Pyruvate</keyword>
<sequence length="276" mass="29337">MAFTRQEILNRLHAQVASGRAIVGAGAGTGISAKFAEAGGADIIIIYNSGRYRMAGRGSLAGLLPYGDANQIVVEMASEVLPVVKNTPVLAGVCGTDPFRLMPVFLKQLREIGFSGVQNFPTVGLIDGNFRANLEATGMGYDKEIEMIRLAHEMDVFTSPYVFDADQAREMAKVGADQLVAHVGLTTSGSIGAGVAMTLDEAIARVMEIAEAGRQVRKDILVICHGGPFDEPDQVGKALARMPGIAGFFGASSIERLPTERAIRAQVEAFKNIRLA</sequence>
<dbReference type="Pfam" id="PF09370">
    <property type="entry name" value="PEP_hydrolase"/>
    <property type="match status" value="1"/>
</dbReference>
<evidence type="ECO:0000259" key="1">
    <source>
        <dbReference type="Pfam" id="PF09370"/>
    </source>
</evidence>
<gene>
    <name evidence="2" type="ORF">ENT17_03615</name>
</gene>
<proteinExistence type="predicted"/>
<dbReference type="PIRSF" id="PIRSF034452">
    <property type="entry name" value="TIM-br_sig_trnsd"/>
    <property type="match status" value="1"/>
</dbReference>